<accession>A0A6J5LYD7</accession>
<name>A0A6J5LYD7_9CAUD</name>
<protein>
    <submittedName>
        <fullName evidence="1">Uncharacterized protein</fullName>
    </submittedName>
</protein>
<sequence>MKFLVIEKQNRLAVHAICDTLERAQNWIDTKAPEYVSKGYFMDKTLTADSFTIKVA</sequence>
<organism evidence="1">
    <name type="scientific">uncultured Caudovirales phage</name>
    <dbReference type="NCBI Taxonomy" id="2100421"/>
    <lineage>
        <taxon>Viruses</taxon>
        <taxon>Duplodnaviria</taxon>
        <taxon>Heunggongvirae</taxon>
        <taxon>Uroviricota</taxon>
        <taxon>Caudoviricetes</taxon>
        <taxon>Peduoviridae</taxon>
        <taxon>Maltschvirus</taxon>
        <taxon>Maltschvirus maltsch</taxon>
    </lineage>
</organism>
<proteinExistence type="predicted"/>
<reference evidence="1" key="1">
    <citation type="submission" date="2020-04" db="EMBL/GenBank/DDBJ databases">
        <authorList>
            <person name="Chiriac C."/>
            <person name="Salcher M."/>
            <person name="Ghai R."/>
            <person name="Kavagutti S V."/>
        </authorList>
    </citation>
    <scope>NUCLEOTIDE SEQUENCE</scope>
</reference>
<gene>
    <name evidence="1" type="ORF">UFOVP307_54</name>
</gene>
<dbReference type="EMBL" id="LR796323">
    <property type="protein sequence ID" value="CAB4136789.1"/>
    <property type="molecule type" value="Genomic_DNA"/>
</dbReference>
<evidence type="ECO:0000313" key="1">
    <source>
        <dbReference type="EMBL" id="CAB4136789.1"/>
    </source>
</evidence>